<dbReference type="KEGG" id="hyj:FHG12_19340"/>
<dbReference type="InterPro" id="IPR049279">
    <property type="entry name" value="DUF3108-like"/>
</dbReference>
<dbReference type="Pfam" id="PF21347">
    <property type="entry name" value="DUF3108_like"/>
    <property type="match status" value="1"/>
</dbReference>
<name>A0A5B8A477_9BACT</name>
<dbReference type="EMBL" id="CP040896">
    <property type="protein sequence ID" value="QDA62121.1"/>
    <property type="molecule type" value="Genomic_DNA"/>
</dbReference>
<keyword evidence="3" id="KW-1185">Reference proteome</keyword>
<evidence type="ECO:0000313" key="3">
    <source>
        <dbReference type="Proteomes" id="UP000305398"/>
    </source>
</evidence>
<gene>
    <name evidence="2" type="ORF">FHG12_19340</name>
</gene>
<dbReference type="Gene3D" id="2.40.360.20">
    <property type="match status" value="1"/>
</dbReference>
<proteinExistence type="predicted"/>
<protein>
    <recommendedName>
        <fullName evidence="1">DUF3108 domain-containing protein</fullName>
    </recommendedName>
</protein>
<evidence type="ECO:0000259" key="1">
    <source>
        <dbReference type="Pfam" id="PF21347"/>
    </source>
</evidence>
<dbReference type="OrthoDB" id="665223at2"/>
<dbReference type="RefSeq" id="WP_139517352.1">
    <property type="nucleotide sequence ID" value="NZ_CP040896.1"/>
</dbReference>
<reference evidence="2 3" key="1">
    <citation type="submission" date="2019-06" db="EMBL/GenBank/DDBJ databases">
        <authorList>
            <person name="Srinivasan S."/>
        </authorList>
    </citation>
    <scope>NUCLEOTIDE SEQUENCE [LARGE SCALE GENOMIC DNA]</scope>
    <source>
        <strain evidence="2 3">17J68-5</strain>
    </source>
</reference>
<dbReference type="AlphaFoldDB" id="A0A5B8A477"/>
<sequence length="277" mass="30187">MPRPRSFRPLVAGFALTGAVCCTKPATSSEQVRAVSEPVAAHTPQAAPPTAVDCAHPFGLSDNMEVVYEIRDAAGKPAGQVHNRVVRPSTDTNKEKKQTVTLNNVLLKSGTYDEKNKLLHLQDLTFFCRRDTSFTDGMAQINYDALKSFRDRRLAYTPVPLAWPNQPTVGSQLPSGGVTIDVSSSVVAIAKVYTTLRNRRVVSGPEKISTPAGTFECYRVEAEREQGTAPHADLVLRSVGRVIDYYAPAVGIVKTEVYNKNNKLEQTLTLVSRSGGQ</sequence>
<organism evidence="2 3">
    <name type="scientific">Hymenobacter jejuensis</name>
    <dbReference type="NCBI Taxonomy" id="2502781"/>
    <lineage>
        <taxon>Bacteria</taxon>
        <taxon>Pseudomonadati</taxon>
        <taxon>Bacteroidota</taxon>
        <taxon>Cytophagia</taxon>
        <taxon>Cytophagales</taxon>
        <taxon>Hymenobacteraceae</taxon>
        <taxon>Hymenobacter</taxon>
    </lineage>
</organism>
<evidence type="ECO:0000313" key="2">
    <source>
        <dbReference type="EMBL" id="QDA62121.1"/>
    </source>
</evidence>
<dbReference type="Proteomes" id="UP000305398">
    <property type="component" value="Chromosome"/>
</dbReference>
<feature type="domain" description="DUF3108" evidence="1">
    <location>
        <begin position="66"/>
        <end position="267"/>
    </location>
</feature>
<accession>A0A5B8A477</accession>